<organism evidence="1 2">
    <name type="scientific">Cetraspora pellucida</name>
    <dbReference type="NCBI Taxonomy" id="1433469"/>
    <lineage>
        <taxon>Eukaryota</taxon>
        <taxon>Fungi</taxon>
        <taxon>Fungi incertae sedis</taxon>
        <taxon>Mucoromycota</taxon>
        <taxon>Glomeromycotina</taxon>
        <taxon>Glomeromycetes</taxon>
        <taxon>Diversisporales</taxon>
        <taxon>Gigasporaceae</taxon>
        <taxon>Cetraspora</taxon>
    </lineage>
</organism>
<name>A0A9N9DRL3_9GLOM</name>
<comment type="caution">
    <text evidence="1">The sequence shown here is derived from an EMBL/GenBank/DDBJ whole genome shotgun (WGS) entry which is preliminary data.</text>
</comment>
<reference evidence="1" key="1">
    <citation type="submission" date="2021-06" db="EMBL/GenBank/DDBJ databases">
        <authorList>
            <person name="Kallberg Y."/>
            <person name="Tangrot J."/>
            <person name="Rosling A."/>
        </authorList>
    </citation>
    <scope>NUCLEOTIDE SEQUENCE</scope>
    <source>
        <strain evidence="1">FL966</strain>
    </source>
</reference>
<evidence type="ECO:0000313" key="1">
    <source>
        <dbReference type="EMBL" id="CAG8645476.1"/>
    </source>
</evidence>
<feature type="non-terminal residue" evidence="1">
    <location>
        <position position="43"/>
    </location>
</feature>
<gene>
    <name evidence="1" type="ORF">CPELLU_LOCUS9068</name>
</gene>
<dbReference type="EMBL" id="CAJVQA010006733">
    <property type="protein sequence ID" value="CAG8645476.1"/>
    <property type="molecule type" value="Genomic_DNA"/>
</dbReference>
<dbReference type="AlphaFoldDB" id="A0A9N9DRL3"/>
<keyword evidence="2" id="KW-1185">Reference proteome</keyword>
<proteinExistence type="predicted"/>
<protein>
    <submittedName>
        <fullName evidence="1">13159_t:CDS:1</fullName>
    </submittedName>
</protein>
<dbReference type="Proteomes" id="UP000789759">
    <property type="component" value="Unassembled WGS sequence"/>
</dbReference>
<evidence type="ECO:0000313" key="2">
    <source>
        <dbReference type="Proteomes" id="UP000789759"/>
    </source>
</evidence>
<accession>A0A9N9DRL3</accession>
<sequence>MAISQESDKINSTILAEKDIISSVNEVMNSIENVASAVENLAT</sequence>